<feature type="region of interest" description="Disordered" evidence="1">
    <location>
        <begin position="66"/>
        <end position="122"/>
    </location>
</feature>
<dbReference type="PANTHER" id="PTHR12876:SF35">
    <property type="entry name" value="LD08718P-RELATED"/>
    <property type="match status" value="1"/>
</dbReference>
<dbReference type="Proteomes" id="UP001627154">
    <property type="component" value="Unassembled WGS sequence"/>
</dbReference>
<dbReference type="InterPro" id="IPR021869">
    <property type="entry name" value="RNase_Zc3h12_NYN"/>
</dbReference>
<feature type="compositionally biased region" description="Basic and acidic residues" evidence="1">
    <location>
        <begin position="1"/>
        <end position="11"/>
    </location>
</feature>
<evidence type="ECO:0000259" key="2">
    <source>
        <dbReference type="Pfam" id="PF11977"/>
    </source>
</evidence>
<protein>
    <recommendedName>
        <fullName evidence="2">RNase NYN domain-containing protein</fullName>
    </recommendedName>
</protein>
<dbReference type="CDD" id="cd18719">
    <property type="entry name" value="PIN_Zc3h12a-N4BP1-like"/>
    <property type="match status" value="1"/>
</dbReference>
<dbReference type="Gene3D" id="3.40.50.11980">
    <property type="match status" value="1"/>
</dbReference>
<evidence type="ECO:0000256" key="1">
    <source>
        <dbReference type="SAM" id="MobiDB-lite"/>
    </source>
</evidence>
<dbReference type="AlphaFoldDB" id="A0ABD2W7V3"/>
<feature type="compositionally biased region" description="Basic residues" evidence="1">
    <location>
        <begin position="13"/>
        <end position="27"/>
    </location>
</feature>
<proteinExistence type="predicted"/>
<dbReference type="InterPro" id="IPR051101">
    <property type="entry name" value="ZC3H12/N4BP1_RNase_Reg"/>
</dbReference>
<sequence>MKKRKSIDSKQKLLIKNKKTRKIKKKKTEKFSTMALSVYESPLNAVYESPLKHFYHNSALAQNTALKNNSSQSSSKNVKSQLTPDAKSSKTTILVQKGKKENPVTPEKSLKRPRNSFSSSEKCDDDSIIVIEDVLLPNKIIDEFNTPHSNKTFIDKPQTKTSNAESVPPVAPVKVLHEVHGDFIVVEDHNGDNTQTKIEVQTETIETPKNSTNSDSIIIIDEDSPIKTAKPKLQKRQSDECLVVWASEPTKLSKNNSTNTLKLSQKKSPKQTTRALTQKILPNKRSQEFKQNALRRQSDYIHGINENIPKKGTPREIVIDGSNCAMAYTNGKAFSEQGIQLLIDYFTKRGHKMKIFVPQHKRCKNFPMLEKWHLDGILVFTPSRKAGNKRIVPYDDRYILEYAKNCDGIVVSQDQYRDLYDEEPAFRDTIENRILVPTYVNGYVMFPNDPLGRHGPKLSEFLKH</sequence>
<keyword evidence="4" id="KW-1185">Reference proteome</keyword>
<dbReference type="Pfam" id="PF11977">
    <property type="entry name" value="RNase_Zc3h12a"/>
    <property type="match status" value="1"/>
</dbReference>
<dbReference type="FunFam" id="3.40.50.11980:FF:000001">
    <property type="entry name" value="ZC3H12A isoform 1"/>
    <property type="match status" value="1"/>
</dbReference>
<comment type="caution">
    <text evidence="3">The sequence shown here is derived from an EMBL/GenBank/DDBJ whole genome shotgun (WGS) entry which is preliminary data.</text>
</comment>
<organism evidence="3 4">
    <name type="scientific">Trichogramma kaykai</name>
    <dbReference type="NCBI Taxonomy" id="54128"/>
    <lineage>
        <taxon>Eukaryota</taxon>
        <taxon>Metazoa</taxon>
        <taxon>Ecdysozoa</taxon>
        <taxon>Arthropoda</taxon>
        <taxon>Hexapoda</taxon>
        <taxon>Insecta</taxon>
        <taxon>Pterygota</taxon>
        <taxon>Neoptera</taxon>
        <taxon>Endopterygota</taxon>
        <taxon>Hymenoptera</taxon>
        <taxon>Apocrita</taxon>
        <taxon>Proctotrupomorpha</taxon>
        <taxon>Chalcidoidea</taxon>
        <taxon>Trichogrammatidae</taxon>
        <taxon>Trichogramma</taxon>
    </lineage>
</organism>
<name>A0ABD2W7V3_9HYME</name>
<feature type="domain" description="RNase NYN" evidence="2">
    <location>
        <begin position="315"/>
        <end position="459"/>
    </location>
</feature>
<dbReference type="PANTHER" id="PTHR12876">
    <property type="entry name" value="N4BP1-RELATED"/>
    <property type="match status" value="1"/>
</dbReference>
<feature type="region of interest" description="Disordered" evidence="1">
    <location>
        <begin position="1"/>
        <end position="27"/>
    </location>
</feature>
<dbReference type="EMBL" id="JBJJXI010000128">
    <property type="protein sequence ID" value="KAL3388650.1"/>
    <property type="molecule type" value="Genomic_DNA"/>
</dbReference>
<feature type="compositionally biased region" description="Low complexity" evidence="1">
    <location>
        <begin position="67"/>
        <end position="81"/>
    </location>
</feature>
<reference evidence="3 4" key="1">
    <citation type="journal article" date="2024" name="bioRxiv">
        <title>A reference genome for Trichogramma kaykai: A tiny desert-dwelling parasitoid wasp with competing sex-ratio distorters.</title>
        <authorList>
            <person name="Culotta J."/>
            <person name="Lindsey A.R."/>
        </authorList>
    </citation>
    <scope>NUCLEOTIDE SEQUENCE [LARGE SCALE GENOMIC DNA]</scope>
    <source>
        <strain evidence="3 4">KSX58</strain>
    </source>
</reference>
<accession>A0ABD2W7V3</accession>
<evidence type="ECO:0000313" key="3">
    <source>
        <dbReference type="EMBL" id="KAL3388650.1"/>
    </source>
</evidence>
<gene>
    <name evidence="3" type="ORF">TKK_016086</name>
</gene>
<evidence type="ECO:0000313" key="4">
    <source>
        <dbReference type="Proteomes" id="UP001627154"/>
    </source>
</evidence>